<keyword evidence="2" id="KW-1185">Reference proteome</keyword>
<protein>
    <submittedName>
        <fullName evidence="1">Uncharacterized protein</fullName>
    </submittedName>
</protein>
<dbReference type="Proteomes" id="UP000015453">
    <property type="component" value="Unassembled WGS sequence"/>
</dbReference>
<reference evidence="1 2" key="1">
    <citation type="journal article" date="2013" name="BMC Genomics">
        <title>The miniature genome of a carnivorous plant Genlisea aurea contains a low number of genes and short non-coding sequences.</title>
        <authorList>
            <person name="Leushkin E.V."/>
            <person name="Sutormin R.A."/>
            <person name="Nabieva E.R."/>
            <person name="Penin A.A."/>
            <person name="Kondrashov A.S."/>
            <person name="Logacheva M.D."/>
        </authorList>
    </citation>
    <scope>NUCLEOTIDE SEQUENCE [LARGE SCALE GENOMIC DNA]</scope>
</reference>
<evidence type="ECO:0000313" key="2">
    <source>
        <dbReference type="Proteomes" id="UP000015453"/>
    </source>
</evidence>
<gene>
    <name evidence="1" type="ORF">M569_15810</name>
</gene>
<organism evidence="1 2">
    <name type="scientific">Genlisea aurea</name>
    <dbReference type="NCBI Taxonomy" id="192259"/>
    <lineage>
        <taxon>Eukaryota</taxon>
        <taxon>Viridiplantae</taxon>
        <taxon>Streptophyta</taxon>
        <taxon>Embryophyta</taxon>
        <taxon>Tracheophyta</taxon>
        <taxon>Spermatophyta</taxon>
        <taxon>Magnoliopsida</taxon>
        <taxon>eudicotyledons</taxon>
        <taxon>Gunneridae</taxon>
        <taxon>Pentapetalae</taxon>
        <taxon>asterids</taxon>
        <taxon>lamiids</taxon>
        <taxon>Lamiales</taxon>
        <taxon>Lentibulariaceae</taxon>
        <taxon>Genlisea</taxon>
    </lineage>
</organism>
<dbReference type="AlphaFoldDB" id="S8BWM1"/>
<evidence type="ECO:0000313" key="1">
    <source>
        <dbReference type="EMBL" id="EPS59000.1"/>
    </source>
</evidence>
<accession>S8BWM1</accession>
<name>S8BWM1_9LAMI</name>
<dbReference type="EMBL" id="AUSU01008722">
    <property type="protein sequence ID" value="EPS59000.1"/>
    <property type="molecule type" value="Genomic_DNA"/>
</dbReference>
<comment type="caution">
    <text evidence="1">The sequence shown here is derived from an EMBL/GenBank/DDBJ whole genome shotgun (WGS) entry which is preliminary data.</text>
</comment>
<proteinExistence type="predicted"/>
<sequence length="207" mass="22897">MSASTDAFCASKTAFTATAVRYVRSPVFFGNSMGGGDLFLLFLQSTRFEELDCTGDSMFSFAGRRLNRRRYNLLLVSFRHLYRMLPPDRLGLRPAKENIESPMQSNSSNLVDQRNKMKRSLPPIELPKNTGERTYLTAAAVKAIMDAQKASVEADRAFDTAKELASLAREAAVAAPTAATNEEKRIGARISESLLEEPDPVNLFPPL</sequence>